<evidence type="ECO:0000256" key="4">
    <source>
        <dbReference type="PROSITE-ProRule" id="PRU00050"/>
    </source>
</evidence>
<feature type="active site" evidence="3 4">
    <location>
        <position position="164"/>
    </location>
</feature>
<dbReference type="EC" id="3.5.1.44" evidence="3"/>
<dbReference type="SUPFAM" id="SSF52172">
    <property type="entry name" value="CheY-like"/>
    <property type="match status" value="1"/>
</dbReference>
<comment type="similarity">
    <text evidence="3">Belongs to the CheB family.</text>
</comment>
<dbReference type="EC" id="3.1.1.61" evidence="3"/>
<evidence type="ECO:0000256" key="3">
    <source>
        <dbReference type="HAMAP-Rule" id="MF_00099"/>
    </source>
</evidence>
<keyword evidence="3" id="KW-0963">Cytoplasm</keyword>
<gene>
    <name evidence="3" type="primary">cheB</name>
    <name evidence="8" type="ORF">SAMN05421637_2179</name>
</gene>
<dbReference type="InterPro" id="IPR001789">
    <property type="entry name" value="Sig_transdc_resp-reg_receiver"/>
</dbReference>
<evidence type="ECO:0000256" key="2">
    <source>
        <dbReference type="ARBA" id="ARBA00048267"/>
    </source>
</evidence>
<dbReference type="GO" id="GO:0006935">
    <property type="term" value="P:chemotaxis"/>
    <property type="evidence" value="ECO:0007669"/>
    <property type="project" value="UniProtKB-UniRule"/>
</dbReference>
<dbReference type="eggNOG" id="COG2201">
    <property type="taxonomic scope" value="Bacteria"/>
</dbReference>
<comment type="catalytic activity">
    <reaction evidence="2 3">
        <text>[protein]-L-glutamate 5-O-methyl ester + H2O = L-glutamyl-[protein] + methanol + H(+)</text>
        <dbReference type="Rhea" id="RHEA:23236"/>
        <dbReference type="Rhea" id="RHEA-COMP:10208"/>
        <dbReference type="Rhea" id="RHEA-COMP:10311"/>
        <dbReference type="ChEBI" id="CHEBI:15377"/>
        <dbReference type="ChEBI" id="CHEBI:15378"/>
        <dbReference type="ChEBI" id="CHEBI:17790"/>
        <dbReference type="ChEBI" id="CHEBI:29973"/>
        <dbReference type="ChEBI" id="CHEBI:82795"/>
        <dbReference type="EC" id="3.1.1.61"/>
    </reaction>
</comment>
<dbReference type="InterPro" id="IPR000673">
    <property type="entry name" value="Sig_transdc_resp-reg_Me-estase"/>
</dbReference>
<dbReference type="PROSITE" id="PS50110">
    <property type="entry name" value="RESPONSE_REGULATORY"/>
    <property type="match status" value="1"/>
</dbReference>
<dbReference type="Pfam" id="PF00072">
    <property type="entry name" value="Response_reg"/>
    <property type="match status" value="1"/>
</dbReference>
<dbReference type="AlphaFoldDB" id="A0A1H6ZU19"/>
<evidence type="ECO:0000256" key="5">
    <source>
        <dbReference type="PROSITE-ProRule" id="PRU00169"/>
    </source>
</evidence>
<dbReference type="HAMAP" id="MF_00099">
    <property type="entry name" value="CheB_chemtxs"/>
    <property type="match status" value="1"/>
</dbReference>
<feature type="active site" evidence="3 4">
    <location>
        <position position="191"/>
    </location>
</feature>
<dbReference type="PANTHER" id="PTHR42872">
    <property type="entry name" value="PROTEIN-GLUTAMATE METHYLESTERASE/PROTEIN-GLUTAMINE GLUTAMINASE"/>
    <property type="match status" value="1"/>
</dbReference>
<dbReference type="Gene3D" id="3.40.50.180">
    <property type="entry name" value="Methylesterase CheB, C-terminal domain"/>
    <property type="match status" value="1"/>
</dbReference>
<proteinExistence type="inferred from homology"/>
<keyword evidence="1 3" id="KW-0378">Hydrolase</keyword>
<dbReference type="NCBIfam" id="NF001965">
    <property type="entry name" value="PRK00742.1"/>
    <property type="match status" value="1"/>
</dbReference>
<dbReference type="STRING" id="1043493.SAMN05421637_2179"/>
<dbReference type="Gene3D" id="3.40.50.2300">
    <property type="match status" value="1"/>
</dbReference>
<comment type="domain">
    <text evidence="3">Contains a C-terminal catalytic domain, and an N-terminal region which modulates catalytic activity.</text>
</comment>
<organism evidence="8 9">
    <name type="scientific">Demequina mangrovi</name>
    <dbReference type="NCBI Taxonomy" id="1043493"/>
    <lineage>
        <taxon>Bacteria</taxon>
        <taxon>Bacillati</taxon>
        <taxon>Actinomycetota</taxon>
        <taxon>Actinomycetes</taxon>
        <taxon>Micrococcales</taxon>
        <taxon>Demequinaceae</taxon>
        <taxon>Demequina</taxon>
    </lineage>
</organism>
<evidence type="ECO:0000256" key="1">
    <source>
        <dbReference type="ARBA" id="ARBA00022801"/>
    </source>
</evidence>
<dbReference type="Pfam" id="PF01339">
    <property type="entry name" value="CheB_methylest"/>
    <property type="match status" value="1"/>
</dbReference>
<dbReference type="OrthoDB" id="9793421at2"/>
<dbReference type="InterPro" id="IPR011006">
    <property type="entry name" value="CheY-like_superfamily"/>
</dbReference>
<feature type="active site" evidence="3 4">
    <location>
        <position position="287"/>
    </location>
</feature>
<protein>
    <recommendedName>
        <fullName evidence="3">Protein-glutamate methylesterase/protein-glutamine glutaminase</fullName>
        <ecNumber evidence="3">3.1.1.61</ecNumber>
        <ecNumber evidence="3">3.5.1.44</ecNumber>
    </recommendedName>
</protein>
<keyword evidence="9" id="KW-1185">Reference proteome</keyword>
<comment type="PTM">
    <text evidence="3">Phosphorylated by CheA. Phosphorylation of the N-terminal regulatory domain activates the methylesterase activity.</text>
</comment>
<accession>A0A1H6ZU19</accession>
<comment type="catalytic activity">
    <reaction evidence="3">
        <text>L-glutaminyl-[protein] + H2O = L-glutamyl-[protein] + NH4(+)</text>
        <dbReference type="Rhea" id="RHEA:16441"/>
        <dbReference type="Rhea" id="RHEA-COMP:10207"/>
        <dbReference type="Rhea" id="RHEA-COMP:10208"/>
        <dbReference type="ChEBI" id="CHEBI:15377"/>
        <dbReference type="ChEBI" id="CHEBI:28938"/>
        <dbReference type="ChEBI" id="CHEBI:29973"/>
        <dbReference type="ChEBI" id="CHEBI:30011"/>
        <dbReference type="EC" id="3.5.1.44"/>
    </reaction>
</comment>
<dbReference type="SMART" id="SM00448">
    <property type="entry name" value="REC"/>
    <property type="match status" value="1"/>
</dbReference>
<comment type="subcellular location">
    <subcellularLocation>
        <location evidence="3">Cytoplasm</location>
    </subcellularLocation>
</comment>
<evidence type="ECO:0000259" key="6">
    <source>
        <dbReference type="PROSITE" id="PS50110"/>
    </source>
</evidence>
<dbReference type="InterPro" id="IPR008248">
    <property type="entry name" value="CheB-like"/>
</dbReference>
<dbReference type="RefSeq" id="WP_042216879.1">
    <property type="nucleotide sequence ID" value="NZ_BBLU01000023.1"/>
</dbReference>
<comment type="function">
    <text evidence="3">Involved in chemotaxis. Part of a chemotaxis signal transduction system that modulates chemotaxis in response to various stimuli. Catalyzes the demethylation of specific methylglutamate residues introduced into the chemoreceptors (methyl-accepting chemotaxis proteins or MCP) by CheR. Also mediates the irreversible deamidation of specific glutamine residues to glutamic acid.</text>
</comment>
<dbReference type="CDD" id="cd17541">
    <property type="entry name" value="REC_CheB-like"/>
    <property type="match status" value="1"/>
</dbReference>
<feature type="domain" description="Response regulatory" evidence="6">
    <location>
        <begin position="5"/>
        <end position="123"/>
    </location>
</feature>
<dbReference type="GO" id="GO:0000156">
    <property type="term" value="F:phosphorelay response regulator activity"/>
    <property type="evidence" value="ECO:0007669"/>
    <property type="project" value="InterPro"/>
</dbReference>
<dbReference type="GO" id="GO:0050568">
    <property type="term" value="F:protein-glutamine glutaminase activity"/>
    <property type="evidence" value="ECO:0007669"/>
    <property type="project" value="UniProtKB-UniRule"/>
</dbReference>
<evidence type="ECO:0000313" key="9">
    <source>
        <dbReference type="Proteomes" id="UP000183315"/>
    </source>
</evidence>
<evidence type="ECO:0000313" key="8">
    <source>
        <dbReference type="EMBL" id="SEJ55684.1"/>
    </source>
</evidence>
<dbReference type="PIRSF" id="PIRSF000876">
    <property type="entry name" value="RR_chemtxs_CheB"/>
    <property type="match status" value="1"/>
</dbReference>
<dbReference type="InterPro" id="IPR035909">
    <property type="entry name" value="CheB_C"/>
</dbReference>
<keyword evidence="3 5" id="KW-0597">Phosphoprotein</keyword>
<dbReference type="GO" id="GO:0008984">
    <property type="term" value="F:protein-glutamate methylesterase activity"/>
    <property type="evidence" value="ECO:0007669"/>
    <property type="project" value="UniProtKB-UniRule"/>
</dbReference>
<dbReference type="SUPFAM" id="SSF52738">
    <property type="entry name" value="Methylesterase CheB, C-terminal domain"/>
    <property type="match status" value="1"/>
</dbReference>
<feature type="domain" description="CheB-type methylesterase" evidence="7">
    <location>
        <begin position="146"/>
        <end position="338"/>
    </location>
</feature>
<reference evidence="9" key="1">
    <citation type="submission" date="2016-10" db="EMBL/GenBank/DDBJ databases">
        <authorList>
            <person name="Varghese N."/>
        </authorList>
    </citation>
    <scope>NUCLEOTIDE SEQUENCE [LARGE SCALE GENOMIC DNA]</scope>
    <source>
        <strain evidence="9">DSM 24868</strain>
    </source>
</reference>
<dbReference type="CDD" id="cd16432">
    <property type="entry name" value="CheB_Rec"/>
    <property type="match status" value="1"/>
</dbReference>
<feature type="modified residue" description="4-aspartylphosphate" evidence="3 5">
    <location>
        <position position="56"/>
    </location>
</feature>
<dbReference type="PANTHER" id="PTHR42872:SF3">
    <property type="entry name" value="PROTEIN-GLUTAMATE METHYLESTERASE_PROTEIN-GLUTAMINE GLUTAMINASE 1"/>
    <property type="match status" value="1"/>
</dbReference>
<evidence type="ECO:0000259" key="7">
    <source>
        <dbReference type="PROSITE" id="PS50122"/>
    </source>
</evidence>
<dbReference type="EMBL" id="FNZI01000005">
    <property type="protein sequence ID" value="SEJ55684.1"/>
    <property type="molecule type" value="Genomic_DNA"/>
</dbReference>
<keyword evidence="3 4" id="KW-0145">Chemotaxis</keyword>
<sequence>MAPIRVLVVDDSVVVRRIVSEALASDPAIEVVGVAQNGSIALTKVAALKPDLITMDIEMPVMDGIEAVRALRRSGVRTPIVMFSTLTSHGASATLDALAAGASDYATKPTQVANPAEAVAVITSQLIPKVKALCGASPVAASAARPRSGGALTRAPRAIVVGSSTGGPEALSKLFGALDAPLPVPVLVVQHMPPMFTTQLAARLDRIGPSTVVEASGNERLVPGTVYIAPGDLHLEVKQLGAAVVTAVSGAPQVNFCRPAVDVLFRSAVRTFGGDLLGVVLTGMGSDGRDGARELVDAGGRMIAQDQATSVVWGMPGAVAAAGLAHEILPLESVAGAVARAAQGRLSGSGVRA</sequence>
<dbReference type="PROSITE" id="PS50122">
    <property type="entry name" value="CHEB"/>
    <property type="match status" value="1"/>
</dbReference>
<dbReference type="GO" id="GO:0005737">
    <property type="term" value="C:cytoplasm"/>
    <property type="evidence" value="ECO:0007669"/>
    <property type="project" value="UniProtKB-SubCell"/>
</dbReference>
<name>A0A1H6ZU19_9MICO</name>
<dbReference type="Proteomes" id="UP000183315">
    <property type="component" value="Unassembled WGS sequence"/>
</dbReference>